<sequence length="81" mass="10031">MSQITEENFRKIARNFKCRVEMMNKTPLEKLEKLFIEYYDYGIKNFIRTEKKKFPHKTMKEVVIRLYELHDKLKGRKRDSE</sequence>
<dbReference type="EMBL" id="LAZR01008485">
    <property type="protein sequence ID" value="KKM78479.1"/>
    <property type="molecule type" value="Genomic_DNA"/>
</dbReference>
<evidence type="ECO:0000313" key="1">
    <source>
        <dbReference type="EMBL" id="KKM78479.1"/>
    </source>
</evidence>
<name>A0A0F9K8J3_9ZZZZ</name>
<comment type="caution">
    <text evidence="1">The sequence shown here is derived from an EMBL/GenBank/DDBJ whole genome shotgun (WGS) entry which is preliminary data.</text>
</comment>
<gene>
    <name evidence="1" type="ORF">LCGC14_1359560</name>
</gene>
<reference evidence="1" key="1">
    <citation type="journal article" date="2015" name="Nature">
        <title>Complex archaea that bridge the gap between prokaryotes and eukaryotes.</title>
        <authorList>
            <person name="Spang A."/>
            <person name="Saw J.H."/>
            <person name="Jorgensen S.L."/>
            <person name="Zaremba-Niedzwiedzka K."/>
            <person name="Martijn J."/>
            <person name="Lind A.E."/>
            <person name="van Eijk R."/>
            <person name="Schleper C."/>
            <person name="Guy L."/>
            <person name="Ettema T.J."/>
        </authorList>
    </citation>
    <scope>NUCLEOTIDE SEQUENCE</scope>
</reference>
<protein>
    <submittedName>
        <fullName evidence="1">Uncharacterized protein</fullName>
    </submittedName>
</protein>
<accession>A0A0F9K8J3</accession>
<dbReference type="AlphaFoldDB" id="A0A0F9K8J3"/>
<organism evidence="1">
    <name type="scientific">marine sediment metagenome</name>
    <dbReference type="NCBI Taxonomy" id="412755"/>
    <lineage>
        <taxon>unclassified sequences</taxon>
        <taxon>metagenomes</taxon>
        <taxon>ecological metagenomes</taxon>
    </lineage>
</organism>
<proteinExistence type="predicted"/>